<reference evidence="2 3" key="1">
    <citation type="submission" date="2018-09" db="EMBL/GenBank/DDBJ databases">
        <title>Roseovarius spongiae sp. nov., isolated from a marine sponge.</title>
        <authorList>
            <person name="Zhuang L."/>
            <person name="Luo L."/>
        </authorList>
    </citation>
    <scope>NUCLEOTIDE SEQUENCE [LARGE SCALE GENOMIC DNA]</scope>
    <source>
        <strain evidence="2 3">HN-E21</strain>
    </source>
</reference>
<evidence type="ECO:0000256" key="1">
    <source>
        <dbReference type="SAM" id="MobiDB-lite"/>
    </source>
</evidence>
<evidence type="ECO:0000313" key="3">
    <source>
        <dbReference type="Proteomes" id="UP000281128"/>
    </source>
</evidence>
<evidence type="ECO:0000313" key="2">
    <source>
        <dbReference type="EMBL" id="RKF12268.1"/>
    </source>
</evidence>
<dbReference type="Proteomes" id="UP000281128">
    <property type="component" value="Unassembled WGS sequence"/>
</dbReference>
<comment type="caution">
    <text evidence="2">The sequence shown here is derived from an EMBL/GenBank/DDBJ whole genome shotgun (WGS) entry which is preliminary data.</text>
</comment>
<feature type="compositionally biased region" description="Gly residues" evidence="1">
    <location>
        <begin position="123"/>
        <end position="132"/>
    </location>
</feature>
<keyword evidence="3" id="KW-1185">Reference proteome</keyword>
<dbReference type="EMBL" id="RAPE01000010">
    <property type="protein sequence ID" value="RKF12268.1"/>
    <property type="molecule type" value="Genomic_DNA"/>
</dbReference>
<proteinExistence type="predicted"/>
<name>A0A3A8ASI2_9RHOB</name>
<accession>A0A3A8ASI2</accession>
<feature type="region of interest" description="Disordered" evidence="1">
    <location>
        <begin position="100"/>
        <end position="132"/>
    </location>
</feature>
<dbReference type="OrthoDB" id="6178681at2"/>
<dbReference type="AlphaFoldDB" id="A0A3A8ASI2"/>
<protein>
    <submittedName>
        <fullName evidence="2">Uncharacterized protein</fullName>
    </submittedName>
</protein>
<dbReference type="SUPFAM" id="SSF56770">
    <property type="entry name" value="HydA/Nqo6-like"/>
    <property type="match status" value="1"/>
</dbReference>
<dbReference type="Gene3D" id="3.40.50.12280">
    <property type="match status" value="1"/>
</dbReference>
<gene>
    <name evidence="2" type="ORF">D6850_18745</name>
</gene>
<sequence length="290" mass="30701">MNWLSALARGAEIPVFAVVGAQGLAPVEGLRHRPGLRLVDSPRHARVLLVAGAVDGAHKTALERLHAQIPTPRGTVWWQAAPLFARGQGVAGDDPLPAIRAAAGADDPDQRPDVPPHPWQGMGPHGQGGRGMMGGNPYGRPMAMTADDIRDGLALDVYNARFGPFLPMLPPGLVLDLTLQGDVIVSVSVVSPPFEQGMQGDAPDLCAARMLRLMGIAPRAARARGALLALPKGSGTRRRLAAWLRGQTVTERPSPLPEALPGLEWAEAVLWLASFLPSHLRAACMPRQAA</sequence>
<organism evidence="2 3">
    <name type="scientific">Roseovarius spongiae</name>
    <dbReference type="NCBI Taxonomy" id="2320272"/>
    <lineage>
        <taxon>Bacteria</taxon>
        <taxon>Pseudomonadati</taxon>
        <taxon>Pseudomonadota</taxon>
        <taxon>Alphaproteobacteria</taxon>
        <taxon>Rhodobacterales</taxon>
        <taxon>Roseobacteraceae</taxon>
        <taxon>Roseovarius</taxon>
    </lineage>
</organism>